<keyword evidence="4" id="KW-0175">Coiled coil</keyword>
<evidence type="ECO:0000256" key="4">
    <source>
        <dbReference type="SAM" id="Coils"/>
    </source>
</evidence>
<dbReference type="GO" id="GO:0005771">
    <property type="term" value="C:multivesicular body"/>
    <property type="evidence" value="ECO:0007669"/>
    <property type="project" value="TreeGrafter"/>
</dbReference>
<sequence length="424" mass="47850">MFNIPEAKLPESLKDQNRLNVLFGPLRNRSVNPKDWGDKIVTWKSIIKIYCESTNIFSFTLASLNDVFVRHGRPPPCLGEVISDMIKNHEVEIMDVFLRKSSHSWGGWLTDVAIKRPLSWSYNTMKKTIFPATTNGQYVHLEVIKTKSEALLKLIPESLRNKVISLKDLTTILGPNIPNNENLKLLLHYLENQEKISTKTLTNHNELDTVLLKIGEGNSVAPITDIDVGIHTLEQNEKLISKHVESLEDEIDNCVEQAKIQLKKKHKQLAKSCLVKKHQLEKQLEKKANALHNVQNCLEQLKGTHTNAHVWEAYKNALDAFNTTYKETGLNEEAVDDTMLKLGDIMDQNEDVQAALARSPTGDDDTAALEQELEDLLKADLDDNQPPDDNSGVSDDLEKRFNMLKVDLPEIPDSSPEVSAQEAL</sequence>
<dbReference type="GO" id="GO:0000815">
    <property type="term" value="C:ESCRT III complex"/>
    <property type="evidence" value="ECO:0007669"/>
    <property type="project" value="TreeGrafter"/>
</dbReference>
<evidence type="ECO:0000256" key="3">
    <source>
        <dbReference type="ARBA" id="ARBA00022753"/>
    </source>
</evidence>
<dbReference type="EMBL" id="OU892278">
    <property type="protein sequence ID" value="CAG9765359.1"/>
    <property type="molecule type" value="Genomic_DNA"/>
</dbReference>
<reference evidence="5" key="1">
    <citation type="submission" date="2022-01" db="EMBL/GenBank/DDBJ databases">
        <authorList>
            <person name="King R."/>
        </authorList>
    </citation>
    <scope>NUCLEOTIDE SEQUENCE</scope>
</reference>
<keyword evidence="3" id="KW-0967">Endosome</keyword>
<feature type="coiled-coil region" evidence="4">
    <location>
        <begin position="230"/>
        <end position="297"/>
    </location>
</feature>
<evidence type="ECO:0000256" key="2">
    <source>
        <dbReference type="ARBA" id="ARBA00006190"/>
    </source>
</evidence>
<comment type="subcellular location">
    <subcellularLocation>
        <location evidence="1">Endosome</location>
    </subcellularLocation>
</comment>
<dbReference type="Pfam" id="PF03357">
    <property type="entry name" value="Snf7"/>
    <property type="match status" value="1"/>
</dbReference>
<dbReference type="InterPro" id="IPR005024">
    <property type="entry name" value="Snf7_fam"/>
</dbReference>
<dbReference type="PANTHER" id="PTHR22761">
    <property type="entry name" value="CHARGED MULTIVESICULAR BODY PROTEIN"/>
    <property type="match status" value="1"/>
</dbReference>
<organism evidence="5 6">
    <name type="scientific">Ceutorhynchus assimilis</name>
    <name type="common">cabbage seed weevil</name>
    <dbReference type="NCBI Taxonomy" id="467358"/>
    <lineage>
        <taxon>Eukaryota</taxon>
        <taxon>Metazoa</taxon>
        <taxon>Ecdysozoa</taxon>
        <taxon>Arthropoda</taxon>
        <taxon>Hexapoda</taxon>
        <taxon>Insecta</taxon>
        <taxon>Pterygota</taxon>
        <taxon>Neoptera</taxon>
        <taxon>Endopterygota</taxon>
        <taxon>Coleoptera</taxon>
        <taxon>Polyphaga</taxon>
        <taxon>Cucujiformia</taxon>
        <taxon>Curculionidae</taxon>
        <taxon>Ceutorhynchinae</taxon>
        <taxon>Ceutorhynchus</taxon>
    </lineage>
</organism>
<gene>
    <name evidence="5" type="ORF">CEUTPL_LOCUS5968</name>
</gene>
<dbReference type="Proteomes" id="UP001152799">
    <property type="component" value="Chromosome 2"/>
</dbReference>
<dbReference type="Gene3D" id="1.10.287.1060">
    <property type="entry name" value="ESAT-6-like"/>
    <property type="match status" value="1"/>
</dbReference>
<evidence type="ECO:0000313" key="5">
    <source>
        <dbReference type="EMBL" id="CAG9765359.1"/>
    </source>
</evidence>
<evidence type="ECO:0000256" key="1">
    <source>
        <dbReference type="ARBA" id="ARBA00004177"/>
    </source>
</evidence>
<accession>A0A9N9QMP9</accession>
<comment type="similarity">
    <text evidence="2">Belongs to the SNF7 family.</text>
</comment>
<dbReference type="AlphaFoldDB" id="A0A9N9QMP9"/>
<dbReference type="Pfam" id="PF25880">
    <property type="entry name" value="WHD_CHMP7_1st"/>
    <property type="match status" value="1"/>
</dbReference>
<evidence type="ECO:0000313" key="6">
    <source>
        <dbReference type="Proteomes" id="UP001152799"/>
    </source>
</evidence>
<dbReference type="PANTHER" id="PTHR22761:SF10">
    <property type="entry name" value="GH13992P"/>
    <property type="match status" value="1"/>
</dbReference>
<dbReference type="GO" id="GO:0032511">
    <property type="term" value="P:late endosome to vacuole transport via multivesicular body sorting pathway"/>
    <property type="evidence" value="ECO:0007669"/>
    <property type="project" value="TreeGrafter"/>
</dbReference>
<name>A0A9N9QMP9_9CUCU</name>
<dbReference type="GO" id="GO:0006900">
    <property type="term" value="P:vesicle budding from membrane"/>
    <property type="evidence" value="ECO:0007669"/>
    <property type="project" value="TreeGrafter"/>
</dbReference>
<keyword evidence="6" id="KW-1185">Reference proteome</keyword>
<evidence type="ECO:0008006" key="7">
    <source>
        <dbReference type="Google" id="ProtNLM"/>
    </source>
</evidence>
<dbReference type="OrthoDB" id="10250120at2759"/>
<protein>
    <recommendedName>
        <fullName evidence="7">Charged multivesicular body protein 7</fullName>
    </recommendedName>
</protein>
<dbReference type="GO" id="GO:0009898">
    <property type="term" value="C:cytoplasmic side of plasma membrane"/>
    <property type="evidence" value="ECO:0007669"/>
    <property type="project" value="TreeGrafter"/>
</dbReference>
<proteinExistence type="inferred from homology"/>